<evidence type="ECO:0000256" key="1">
    <source>
        <dbReference type="ARBA" id="ARBA00004123"/>
    </source>
</evidence>
<keyword evidence="4" id="KW-0805">Transcription regulation</keyword>
<gene>
    <name evidence="8" type="ORF">W97_08073</name>
</gene>
<reference evidence="9" key="1">
    <citation type="submission" date="2012-06" db="EMBL/GenBank/DDBJ databases">
        <title>The genome sequence of Coniosporium apollinis CBS 100218.</title>
        <authorList>
            <consortium name="The Broad Institute Genome Sequencing Platform"/>
            <person name="Cuomo C."/>
            <person name="Gorbushina A."/>
            <person name="Noack S."/>
            <person name="Walker B."/>
            <person name="Young S.K."/>
            <person name="Zeng Q."/>
            <person name="Gargeya S."/>
            <person name="Fitzgerald M."/>
            <person name="Haas B."/>
            <person name="Abouelleil A."/>
            <person name="Alvarado L."/>
            <person name="Arachchi H.M."/>
            <person name="Berlin A.M."/>
            <person name="Chapman S.B."/>
            <person name="Goldberg J."/>
            <person name="Griggs A."/>
            <person name="Gujja S."/>
            <person name="Hansen M."/>
            <person name="Howarth C."/>
            <person name="Imamovic A."/>
            <person name="Larimer J."/>
            <person name="McCowan C."/>
            <person name="Montmayeur A."/>
            <person name="Murphy C."/>
            <person name="Neiman D."/>
            <person name="Pearson M."/>
            <person name="Priest M."/>
            <person name="Roberts A."/>
            <person name="Saif S."/>
            <person name="Shea T."/>
            <person name="Sisk P."/>
            <person name="Sykes S."/>
            <person name="Wortman J."/>
            <person name="Nusbaum C."/>
            <person name="Birren B."/>
        </authorList>
    </citation>
    <scope>NUCLEOTIDE SEQUENCE [LARGE SCALE GENOMIC DNA]</scope>
    <source>
        <strain evidence="9">CBS 100218</strain>
    </source>
</reference>
<dbReference type="GeneID" id="19905384"/>
<keyword evidence="3" id="KW-0862">Zinc</keyword>
<dbReference type="GO" id="GO:0000981">
    <property type="term" value="F:DNA-binding transcription factor activity, RNA polymerase II-specific"/>
    <property type="evidence" value="ECO:0007669"/>
    <property type="project" value="TreeGrafter"/>
</dbReference>
<evidence type="ECO:0000256" key="5">
    <source>
        <dbReference type="ARBA" id="ARBA00023125"/>
    </source>
</evidence>
<evidence type="ECO:0008006" key="10">
    <source>
        <dbReference type="Google" id="ProtNLM"/>
    </source>
</evidence>
<dbReference type="GO" id="GO:0045944">
    <property type="term" value="P:positive regulation of transcription by RNA polymerase II"/>
    <property type="evidence" value="ECO:0007669"/>
    <property type="project" value="TreeGrafter"/>
</dbReference>
<keyword evidence="7" id="KW-0539">Nucleus</keyword>
<dbReference type="CDD" id="cd12148">
    <property type="entry name" value="fungal_TF_MHR"/>
    <property type="match status" value="1"/>
</dbReference>
<sequence>MSASDDTISSAHVSRLAEVQGQLGLTTPNELSVFIFCIRLRQITSRIHTAFFTGSMDPSNDLGANAVTLPGYIYVKYHHFMAELEDWRRSAPVFDSPNTLYERPEWYDFLLEKDKLSLIRAAMHKAPKRNGVPPRDLSAPCMQCAIRVIELYSEMLKAKYITWTRSYFQIMFTAGLSLMYCVSLNEHESKRAPQSGDKSFGCAGEALRSCSEVLGKFAQEMPDARGFAIVFEGMRKSVHTTGDAPSFREESSWMPPAMTATALQASTSGVSIQRASNPLNELQADNFLPPHFYGSIQGTGSGQYQLESQPHYTLESRTNDRDLISADTTDLASAAVARMPIASDGLQMSVDGLQEPFSAWPIFTDEIMERLEADLGEYAWGDPDGDAYAWNQL</sequence>
<dbReference type="OrthoDB" id="2399539at2759"/>
<evidence type="ECO:0000256" key="2">
    <source>
        <dbReference type="ARBA" id="ARBA00022723"/>
    </source>
</evidence>
<organism evidence="8 9">
    <name type="scientific">Coniosporium apollinis (strain CBS 100218)</name>
    <name type="common">Rock-inhabiting black yeast</name>
    <dbReference type="NCBI Taxonomy" id="1168221"/>
    <lineage>
        <taxon>Eukaryota</taxon>
        <taxon>Fungi</taxon>
        <taxon>Dikarya</taxon>
        <taxon>Ascomycota</taxon>
        <taxon>Pezizomycotina</taxon>
        <taxon>Dothideomycetes</taxon>
        <taxon>Dothideomycetes incertae sedis</taxon>
        <taxon>Coniosporium</taxon>
    </lineage>
</organism>
<proteinExistence type="predicted"/>
<evidence type="ECO:0000256" key="3">
    <source>
        <dbReference type="ARBA" id="ARBA00022833"/>
    </source>
</evidence>
<dbReference type="EMBL" id="JH767601">
    <property type="protein sequence ID" value="EON68815.1"/>
    <property type="molecule type" value="Genomic_DNA"/>
</dbReference>
<dbReference type="InterPro" id="IPR052202">
    <property type="entry name" value="Yeast_MetPath_Reg"/>
</dbReference>
<keyword evidence="6" id="KW-0804">Transcription</keyword>
<protein>
    <recommendedName>
        <fullName evidence="10">Transcription factor domain-containing protein</fullName>
    </recommendedName>
</protein>
<dbReference type="GO" id="GO:0005634">
    <property type="term" value="C:nucleus"/>
    <property type="evidence" value="ECO:0007669"/>
    <property type="project" value="UniProtKB-SubCell"/>
</dbReference>
<evidence type="ECO:0000313" key="8">
    <source>
        <dbReference type="EMBL" id="EON68815.1"/>
    </source>
</evidence>
<dbReference type="GO" id="GO:0046872">
    <property type="term" value="F:metal ion binding"/>
    <property type="evidence" value="ECO:0007669"/>
    <property type="project" value="UniProtKB-KW"/>
</dbReference>
<comment type="subcellular location">
    <subcellularLocation>
        <location evidence="1">Nucleus</location>
    </subcellularLocation>
</comment>
<dbReference type="PANTHER" id="PTHR47782">
    <property type="entry name" value="ZN(II)2CYS6 TRANSCRIPTION FACTOR (EUROFUNG)-RELATED"/>
    <property type="match status" value="1"/>
</dbReference>
<name>R7Z3N8_CONA1</name>
<dbReference type="STRING" id="1168221.R7Z3N8"/>
<dbReference type="AlphaFoldDB" id="R7Z3N8"/>
<dbReference type="Proteomes" id="UP000016924">
    <property type="component" value="Unassembled WGS sequence"/>
</dbReference>
<dbReference type="eggNOG" id="ENOG502SHD0">
    <property type="taxonomic scope" value="Eukaryota"/>
</dbReference>
<evidence type="ECO:0000313" key="9">
    <source>
        <dbReference type="Proteomes" id="UP000016924"/>
    </source>
</evidence>
<dbReference type="HOGENOM" id="CLU_847415_0_0_1"/>
<dbReference type="GO" id="GO:0043565">
    <property type="term" value="F:sequence-specific DNA binding"/>
    <property type="evidence" value="ECO:0007669"/>
    <property type="project" value="TreeGrafter"/>
</dbReference>
<keyword evidence="9" id="KW-1185">Reference proteome</keyword>
<dbReference type="RefSeq" id="XP_007784132.1">
    <property type="nucleotide sequence ID" value="XM_007785942.1"/>
</dbReference>
<accession>R7Z3N8</accession>
<dbReference type="PANTHER" id="PTHR47782:SF12">
    <property type="entry name" value="ZN(II)2CYS6 TRANSCRIPTION FACTOR (EUROFUNG)"/>
    <property type="match status" value="1"/>
</dbReference>
<evidence type="ECO:0000256" key="7">
    <source>
        <dbReference type="ARBA" id="ARBA00023242"/>
    </source>
</evidence>
<evidence type="ECO:0000256" key="6">
    <source>
        <dbReference type="ARBA" id="ARBA00023163"/>
    </source>
</evidence>
<keyword evidence="5" id="KW-0238">DNA-binding</keyword>
<evidence type="ECO:0000256" key="4">
    <source>
        <dbReference type="ARBA" id="ARBA00023015"/>
    </source>
</evidence>
<keyword evidence="2" id="KW-0479">Metal-binding</keyword>